<dbReference type="PROSITE" id="PS50035">
    <property type="entry name" value="PLD"/>
    <property type="match status" value="1"/>
</dbReference>
<keyword evidence="2" id="KW-0677">Repeat</keyword>
<organism evidence="8 9">
    <name type="scientific">Pseudomonas syringae pv. primulae</name>
    <dbReference type="NCBI Taxonomy" id="251707"/>
    <lineage>
        <taxon>Bacteria</taxon>
        <taxon>Pseudomonadati</taxon>
        <taxon>Pseudomonadota</taxon>
        <taxon>Gammaproteobacteria</taxon>
        <taxon>Pseudomonadales</taxon>
        <taxon>Pseudomonadaceae</taxon>
        <taxon>Pseudomonas</taxon>
    </lineage>
</organism>
<feature type="domain" description="PLD phosphodiesterase" evidence="7">
    <location>
        <begin position="631"/>
        <end position="658"/>
    </location>
</feature>
<accession>A0A3M4S909</accession>
<keyword evidence="4" id="KW-0443">Lipid metabolism</keyword>
<keyword evidence="5" id="KW-0175">Coiled coil</keyword>
<dbReference type="EMBL" id="RBRQ01000124">
    <property type="protein sequence ID" value="RMR11348.1"/>
    <property type="molecule type" value="Genomic_DNA"/>
</dbReference>
<dbReference type="SMART" id="SM00155">
    <property type="entry name" value="PLDc"/>
    <property type="match status" value="2"/>
</dbReference>
<proteinExistence type="predicted"/>
<feature type="region of interest" description="Disordered" evidence="6">
    <location>
        <begin position="46"/>
        <end position="69"/>
    </location>
</feature>
<dbReference type="AlphaFoldDB" id="A0A3M4S909"/>
<dbReference type="PANTHER" id="PTHR18896:SF76">
    <property type="entry name" value="PHOSPHOLIPASE"/>
    <property type="match status" value="1"/>
</dbReference>
<evidence type="ECO:0000256" key="6">
    <source>
        <dbReference type="SAM" id="MobiDB-lite"/>
    </source>
</evidence>
<evidence type="ECO:0000259" key="7">
    <source>
        <dbReference type="PROSITE" id="PS50035"/>
    </source>
</evidence>
<feature type="compositionally biased region" description="Polar residues" evidence="6">
    <location>
        <begin position="58"/>
        <end position="69"/>
    </location>
</feature>
<dbReference type="Proteomes" id="UP000276615">
    <property type="component" value="Unassembled WGS sequence"/>
</dbReference>
<dbReference type="InterPro" id="IPR015679">
    <property type="entry name" value="PLipase_D_fam"/>
</dbReference>
<evidence type="ECO:0000256" key="1">
    <source>
        <dbReference type="ARBA" id="ARBA00000798"/>
    </source>
</evidence>
<dbReference type="GO" id="GO:0004630">
    <property type="term" value="F:phospholipase D activity"/>
    <property type="evidence" value="ECO:0007669"/>
    <property type="project" value="UniProtKB-EC"/>
</dbReference>
<gene>
    <name evidence="8" type="ORF">ALP92_00336</name>
</gene>
<evidence type="ECO:0000313" key="8">
    <source>
        <dbReference type="EMBL" id="RMR11348.1"/>
    </source>
</evidence>
<keyword evidence="3" id="KW-0378">Hydrolase</keyword>
<dbReference type="GO" id="GO:0009395">
    <property type="term" value="P:phospholipid catabolic process"/>
    <property type="evidence" value="ECO:0007669"/>
    <property type="project" value="TreeGrafter"/>
</dbReference>
<dbReference type="Pfam" id="PF13091">
    <property type="entry name" value="PLDc_2"/>
    <property type="match status" value="1"/>
</dbReference>
<dbReference type="InterPro" id="IPR025202">
    <property type="entry name" value="PLD-like_dom"/>
</dbReference>
<evidence type="ECO:0000256" key="4">
    <source>
        <dbReference type="ARBA" id="ARBA00023098"/>
    </source>
</evidence>
<reference evidence="8 9" key="1">
    <citation type="submission" date="2018-08" db="EMBL/GenBank/DDBJ databases">
        <title>Recombination of ecologically and evolutionarily significant loci maintains genetic cohesion in the Pseudomonas syringae species complex.</title>
        <authorList>
            <person name="Dillon M."/>
            <person name="Thakur S."/>
            <person name="Almeida R.N.D."/>
            <person name="Weir B.S."/>
            <person name="Guttman D.S."/>
        </authorList>
    </citation>
    <scope>NUCLEOTIDE SEQUENCE [LARGE SCALE GENOMIC DNA]</scope>
    <source>
        <strain evidence="8 9">ICMP 8670</strain>
    </source>
</reference>
<dbReference type="PANTHER" id="PTHR18896">
    <property type="entry name" value="PHOSPHOLIPASE D"/>
    <property type="match status" value="1"/>
</dbReference>
<dbReference type="InterPro" id="IPR001736">
    <property type="entry name" value="PLipase_D/transphosphatidylase"/>
</dbReference>
<dbReference type="SUPFAM" id="SSF56024">
    <property type="entry name" value="Phospholipase D/nuclease"/>
    <property type="match status" value="2"/>
</dbReference>
<evidence type="ECO:0000256" key="5">
    <source>
        <dbReference type="SAM" id="Coils"/>
    </source>
</evidence>
<name>A0A3M4S909_9PSED</name>
<comment type="caution">
    <text evidence="8">The sequence shown here is derived from an EMBL/GenBank/DDBJ whole genome shotgun (WGS) entry which is preliminary data.</text>
</comment>
<evidence type="ECO:0000313" key="9">
    <source>
        <dbReference type="Proteomes" id="UP000276615"/>
    </source>
</evidence>
<feature type="coiled-coil region" evidence="5">
    <location>
        <begin position="576"/>
        <end position="603"/>
    </location>
</feature>
<comment type="catalytic activity">
    <reaction evidence="1">
        <text>a 1,2-diacyl-sn-glycero-3-phosphocholine + H2O = a 1,2-diacyl-sn-glycero-3-phosphate + choline + H(+)</text>
        <dbReference type="Rhea" id="RHEA:14445"/>
        <dbReference type="ChEBI" id="CHEBI:15354"/>
        <dbReference type="ChEBI" id="CHEBI:15377"/>
        <dbReference type="ChEBI" id="CHEBI:15378"/>
        <dbReference type="ChEBI" id="CHEBI:57643"/>
        <dbReference type="ChEBI" id="CHEBI:58608"/>
        <dbReference type="EC" id="3.1.4.4"/>
    </reaction>
</comment>
<protein>
    <submittedName>
        <fullName evidence="8">Phospholipase D/transphosphatidylase</fullName>
    </submittedName>
</protein>
<evidence type="ECO:0000256" key="3">
    <source>
        <dbReference type="ARBA" id="ARBA00022801"/>
    </source>
</evidence>
<dbReference type="Gene3D" id="3.30.870.10">
    <property type="entry name" value="Endonuclease Chain A"/>
    <property type="match status" value="3"/>
</dbReference>
<sequence length="747" mass="84002">MTGCPARMVSGPSSAGMKPCWSTAARLPGFYLLWCAADGNAAGHRGPLRNRDEHNAQHPRTGSLTMTTPSITTPVATSKNMSCNINLPWFVQGTEYCPAEATFEPLVNGERAFGAVYDAIMAAKHSVEIACWGFQPSMYFKRGDTCSLCIGELLALKAQEGVQVKVLCWSDSTHMAQAMENTTPGDNVSNWIPGLDDFFHATSISKGLGFDSTTRKLEEFRAKGAQDRDKDQIEIDKLWYRQVRLAYTGAETGVIELGQRFFRVMGWGDEESIKDTRLQFVTRDFSVTDRVETAWRLAMQALDQDRSTKNKVMSTGAMFLAPTHHQKMVLVDYEQPDLAVGFVMGHNTLDAYWDKDDHAYARHPAQKGRNGTTPRQDISSRVTGPILEYLNQNFCEAWEKETKVDLLTARKHIADKLKARREYGTSLMAQILRTHSQSNVRDIEKLYLKAVNNTSQFIYIENQYFRWPPLAEKIKSVVQNLVDGGRNLEEHGPIYLFVVTNSSEEGMGDGSVNTFRMLKQLGRPELLPGVARAERHDELMDELYAAKQEELLATQKAAAFNQIHGIDHTERAARIYEPLKNKLAEARAKVARLEQEMPEKDAEIITPSEIEGLKMHICTLVAPDSPPDNWMDVYIHSKLMIIDDVFTTVGSANINTRSMQVDTELNICIEDPSVTKPLREHLFGIHTGKKTTEPDMKETYRKWQDIIDNNKSNRAQGKQDILAAEPNSPVASLVEFLQESSARKNLD</sequence>
<evidence type="ECO:0000256" key="2">
    <source>
        <dbReference type="ARBA" id="ARBA00022737"/>
    </source>
</evidence>